<dbReference type="InterPro" id="IPR014729">
    <property type="entry name" value="Rossmann-like_a/b/a_fold"/>
</dbReference>
<dbReference type="EMBL" id="CP007511">
    <property type="protein sequence ID" value="AJE15868.1"/>
    <property type="molecule type" value="Genomic_DNA"/>
</dbReference>
<dbReference type="Proteomes" id="UP000182276">
    <property type="component" value="Unassembled WGS sequence"/>
</dbReference>
<gene>
    <name evidence="3" type="ORF">CL52_12795</name>
    <name evidence="4" type="ORF">SAMN05660875_10239</name>
</gene>
<dbReference type="CDD" id="cd00293">
    <property type="entry name" value="USP-like"/>
    <property type="match status" value="1"/>
</dbReference>
<dbReference type="PRINTS" id="PR01438">
    <property type="entry name" value="UNVRSLSTRESS"/>
</dbReference>
<dbReference type="KEGG" id="pbm:CL52_12795"/>
<evidence type="ECO:0000256" key="1">
    <source>
        <dbReference type="ARBA" id="ARBA00008791"/>
    </source>
</evidence>
<reference evidence="4 6" key="2">
    <citation type="submission" date="2016-10" db="EMBL/GenBank/DDBJ databases">
        <authorList>
            <person name="Varghese N."/>
            <person name="Submissions S."/>
        </authorList>
    </citation>
    <scope>NUCLEOTIDE SEQUENCE [LARGE SCALE GENOMIC DNA]</scope>
    <source>
        <strain evidence="4 6">DSM 6083</strain>
    </source>
</reference>
<feature type="domain" description="UspA" evidence="2">
    <location>
        <begin position="1"/>
        <end position="143"/>
    </location>
</feature>
<evidence type="ECO:0000259" key="2">
    <source>
        <dbReference type="Pfam" id="PF00582"/>
    </source>
</evidence>
<dbReference type="SUPFAM" id="SSF52402">
    <property type="entry name" value="Adenine nucleotide alpha hydrolases-like"/>
    <property type="match status" value="1"/>
</dbReference>
<dbReference type="AlphaFoldDB" id="A0A8D3Y245"/>
<sequence>MRKLLVAFDGSDNARRALQYVVDLAGELKSVPQVHVINVQQEPVLYGEYVSASMIEEINNGLMAQSRGLLDEASKTLNAAGIQAETHTVMGNAADQISAAVSRLGCDTLVMGTRGLGNFTGLVMGSVTNRVVHESAIPVVLVK</sequence>
<comment type="similarity">
    <text evidence="1">Belongs to the universal stress protein A family.</text>
</comment>
<organism evidence="3 5">
    <name type="scientific">Stutzerimonas balearica DSM 6083</name>
    <dbReference type="NCBI Taxonomy" id="1123016"/>
    <lineage>
        <taxon>Bacteria</taxon>
        <taxon>Pseudomonadati</taxon>
        <taxon>Pseudomonadota</taxon>
        <taxon>Gammaproteobacteria</taxon>
        <taxon>Pseudomonadales</taxon>
        <taxon>Pseudomonadaceae</taxon>
        <taxon>Stutzerimonas</taxon>
    </lineage>
</organism>
<dbReference type="Gene3D" id="3.40.50.620">
    <property type="entry name" value="HUPs"/>
    <property type="match status" value="1"/>
</dbReference>
<dbReference type="InterPro" id="IPR006016">
    <property type="entry name" value="UspA"/>
</dbReference>
<reference evidence="3 5" key="3">
    <citation type="journal article" name="Genome Announc.">
        <title>Complete Genome Sequence of Pseudomonas balearica DSM 6083T.</title>
        <authorList>
            <person name="Bennasar-Figueras A."/>
            <person name="Salva-Serra F."/>
            <person name="Jaen-Luchoro D."/>
            <person name="Segui C."/>
            <person name="Aliaga F."/>
            <person name="Busquets A."/>
            <person name="Gomila M."/>
            <person name="Moore E.R."/>
            <person name="Lalucat J."/>
        </authorList>
    </citation>
    <scope>NUCLEOTIDE SEQUENCE [LARGE SCALE GENOMIC DNA]</scope>
    <source>
        <strain evidence="5">DSM 6083</strain>
        <strain evidence="3">DSM6083</strain>
    </source>
</reference>
<keyword evidence="6" id="KW-1185">Reference proteome</keyword>
<accession>A0A8D3Y245</accession>
<dbReference type="Proteomes" id="UP000031271">
    <property type="component" value="Chromosome"/>
</dbReference>
<dbReference type="RefSeq" id="WP_041104537.1">
    <property type="nucleotide sequence ID" value="NZ_CP007511.1"/>
</dbReference>
<name>A0A8D3Y245_9GAMM</name>
<proteinExistence type="inferred from homology"/>
<dbReference type="EMBL" id="FNHO01000002">
    <property type="protein sequence ID" value="SDM07066.1"/>
    <property type="molecule type" value="Genomic_DNA"/>
</dbReference>
<evidence type="ECO:0000313" key="4">
    <source>
        <dbReference type="EMBL" id="SDM07066.1"/>
    </source>
</evidence>
<evidence type="ECO:0000313" key="5">
    <source>
        <dbReference type="Proteomes" id="UP000031271"/>
    </source>
</evidence>
<dbReference type="PANTHER" id="PTHR31964:SF113">
    <property type="entry name" value="USPA DOMAIN-CONTAINING PROTEIN"/>
    <property type="match status" value="1"/>
</dbReference>
<evidence type="ECO:0000313" key="3">
    <source>
        <dbReference type="EMBL" id="AJE15868.1"/>
    </source>
</evidence>
<protein>
    <submittedName>
        <fullName evidence="3 4">Universal stress protein</fullName>
    </submittedName>
</protein>
<dbReference type="PANTHER" id="PTHR31964">
    <property type="entry name" value="ADENINE NUCLEOTIDE ALPHA HYDROLASES-LIKE SUPERFAMILY PROTEIN"/>
    <property type="match status" value="1"/>
</dbReference>
<dbReference type="InterPro" id="IPR006015">
    <property type="entry name" value="Universal_stress_UspA"/>
</dbReference>
<reference evidence="5" key="1">
    <citation type="submission" date="2014-03" db="EMBL/GenBank/DDBJ databases">
        <title>Complete genome of Pseudomonas balearica DSM 6083T, a sewage water isolate from an enrichment with 2-methylnaphthalene.</title>
        <authorList>
            <person name="Salva-Serra F."/>
            <person name="Jaen-Luchoro D."/>
            <person name="Busquets A."/>
            <person name="Pena A."/>
            <person name="Gomila M."/>
            <person name="Bosch R."/>
            <person name="Nogales B."/>
            <person name="Garcia-Valdes E."/>
            <person name="Lalucat J."/>
            <person name="Bennasar A."/>
        </authorList>
    </citation>
    <scope>NUCLEOTIDE SEQUENCE [LARGE SCALE GENOMIC DNA]</scope>
    <source>
        <strain evidence="5">DSM 6083</strain>
    </source>
</reference>
<dbReference type="GeneID" id="77260781"/>
<evidence type="ECO:0000313" key="6">
    <source>
        <dbReference type="Proteomes" id="UP000182276"/>
    </source>
</evidence>
<dbReference type="Pfam" id="PF00582">
    <property type="entry name" value="Usp"/>
    <property type="match status" value="1"/>
</dbReference>